<organism evidence="3 4">
    <name type="scientific">Xenorhabdus koppenhoeferi</name>
    <dbReference type="NCBI Taxonomy" id="351659"/>
    <lineage>
        <taxon>Bacteria</taxon>
        <taxon>Pseudomonadati</taxon>
        <taxon>Pseudomonadota</taxon>
        <taxon>Gammaproteobacteria</taxon>
        <taxon>Enterobacterales</taxon>
        <taxon>Morganellaceae</taxon>
        <taxon>Xenorhabdus</taxon>
    </lineage>
</organism>
<accession>A0A1I7I155</accession>
<reference evidence="4" key="1">
    <citation type="submission" date="2016-10" db="EMBL/GenBank/DDBJ databases">
        <authorList>
            <person name="Varghese N."/>
            <person name="Submissions S."/>
        </authorList>
    </citation>
    <scope>NUCLEOTIDE SEQUENCE [LARGE SCALE GENOMIC DNA]</scope>
    <source>
        <strain evidence="4">DSM 18168</strain>
    </source>
</reference>
<dbReference type="EMBL" id="FPBJ01000017">
    <property type="protein sequence ID" value="SFU66692.1"/>
    <property type="molecule type" value="Genomic_DNA"/>
</dbReference>
<dbReference type="RefSeq" id="WP_092551071.1">
    <property type="nucleotide sequence ID" value="NZ_CAWRBG010000067.1"/>
</dbReference>
<name>A0A1I7I155_9GAMM</name>
<dbReference type="Pfam" id="PF12197">
    <property type="entry name" value="lci"/>
    <property type="match status" value="1"/>
</dbReference>
<evidence type="ECO:0000256" key="1">
    <source>
        <dbReference type="SAM" id="SignalP"/>
    </source>
</evidence>
<evidence type="ECO:0000313" key="3">
    <source>
        <dbReference type="EMBL" id="SFU66692.1"/>
    </source>
</evidence>
<proteinExistence type="predicted"/>
<gene>
    <name evidence="3" type="ORF">SAMN05421784_11756</name>
</gene>
<feature type="domain" description="LCI fold" evidence="2">
    <location>
        <begin position="45"/>
        <end position="71"/>
    </location>
</feature>
<keyword evidence="4" id="KW-1185">Reference proteome</keyword>
<protein>
    <submittedName>
        <fullName evidence="3">Antimicrobial protein</fullName>
    </submittedName>
</protein>
<feature type="signal peptide" evidence="1">
    <location>
        <begin position="1"/>
        <end position="23"/>
    </location>
</feature>
<dbReference type="AlphaFoldDB" id="A0A1I7I155"/>
<keyword evidence="1" id="KW-0732">Signal</keyword>
<dbReference type="OrthoDB" id="6448059at2"/>
<evidence type="ECO:0000259" key="2">
    <source>
        <dbReference type="Pfam" id="PF12197"/>
    </source>
</evidence>
<dbReference type="InterPro" id="IPR020976">
    <property type="entry name" value="Antimicrobial_lci"/>
</dbReference>
<evidence type="ECO:0000313" key="4">
    <source>
        <dbReference type="Proteomes" id="UP000242496"/>
    </source>
</evidence>
<sequence>MFKKLLTVGALAAGVLLSSNAVALNNCQVENVPKHLTGNLYEMYVVNPTNNFANTFTRYGITWYFKGKIGNGECKYNTGNKAYQAYYQGRKY</sequence>
<dbReference type="Proteomes" id="UP000242496">
    <property type="component" value="Unassembled WGS sequence"/>
</dbReference>
<feature type="chain" id="PRO_5017297780" evidence="1">
    <location>
        <begin position="24"/>
        <end position="92"/>
    </location>
</feature>